<dbReference type="GO" id="GO:0004497">
    <property type="term" value="F:monooxygenase activity"/>
    <property type="evidence" value="ECO:0007669"/>
    <property type="project" value="UniProtKB-KW"/>
</dbReference>
<gene>
    <name evidence="3" type="ORF">G7068_00635</name>
</gene>
<sequence>MSVTDKWEDRVMRAAHPLAFPALSALKKPVTRVPGLGVVVLDAGLIRSTLLDTNSFSKIGKGAPSDIWTPLLGPSVLLNMEGKDHQQLRRRLAPLFTPSYVNDLVNNSLGEVTRRLTERLVRGETVDVVAEARHYASIAISNLVGLPESATDDEFFRSVTSVTSFVTLTRPRMSSAQLRRAREVLAGISAHADRAYDAGDEKTVPGRMRALGFSRDESRGIVGAFVVAGTETLVAFIPRMVCLLSDSGWLARLAAQPELSEMVIAEALRVVTPSPVMLRCAIADSHIGGQRVKTGDRVILGTYWGNRGLEGFDPQSSKAASLKQLWFGAGPHFCIGAPLAMTQIRLVLGAIAAAEHRAPLTVTHREPSRRVLIPGYQSVRLGKLS</sequence>
<dbReference type="Proteomes" id="UP000502677">
    <property type="component" value="Chromosome"/>
</dbReference>
<dbReference type="SUPFAM" id="SSF48264">
    <property type="entry name" value="Cytochrome P450"/>
    <property type="match status" value="1"/>
</dbReference>
<evidence type="ECO:0000256" key="1">
    <source>
        <dbReference type="ARBA" id="ARBA00010617"/>
    </source>
</evidence>
<name>A0A6G7XBA8_9MICO</name>
<dbReference type="GO" id="GO:0016705">
    <property type="term" value="F:oxidoreductase activity, acting on paired donors, with incorporation or reduction of molecular oxygen"/>
    <property type="evidence" value="ECO:0007669"/>
    <property type="project" value="InterPro"/>
</dbReference>
<dbReference type="GO" id="GO:0005506">
    <property type="term" value="F:iron ion binding"/>
    <property type="evidence" value="ECO:0007669"/>
    <property type="project" value="InterPro"/>
</dbReference>
<dbReference type="PANTHER" id="PTHR46696:SF1">
    <property type="entry name" value="CYTOCHROME P450 YJIB-RELATED"/>
    <property type="match status" value="1"/>
</dbReference>
<dbReference type="InterPro" id="IPR002397">
    <property type="entry name" value="Cyt_P450_B"/>
</dbReference>
<evidence type="ECO:0000256" key="2">
    <source>
        <dbReference type="RuleBase" id="RU000461"/>
    </source>
</evidence>
<protein>
    <submittedName>
        <fullName evidence="3">Cytochrome P450</fullName>
    </submittedName>
</protein>
<dbReference type="PANTHER" id="PTHR46696">
    <property type="entry name" value="P450, PUTATIVE (EUROFUNG)-RELATED"/>
    <property type="match status" value="1"/>
</dbReference>
<keyword evidence="4" id="KW-1185">Reference proteome</keyword>
<dbReference type="EMBL" id="CP049863">
    <property type="protein sequence ID" value="QIK61884.1"/>
    <property type="molecule type" value="Genomic_DNA"/>
</dbReference>
<keyword evidence="2" id="KW-0349">Heme</keyword>
<dbReference type="AlphaFoldDB" id="A0A6G7XBA8"/>
<dbReference type="InterPro" id="IPR001128">
    <property type="entry name" value="Cyt_P450"/>
</dbReference>
<dbReference type="PROSITE" id="PS00086">
    <property type="entry name" value="CYTOCHROME_P450"/>
    <property type="match status" value="1"/>
</dbReference>
<dbReference type="InterPro" id="IPR017972">
    <property type="entry name" value="Cyt_P450_CS"/>
</dbReference>
<dbReference type="Gene3D" id="1.10.630.10">
    <property type="entry name" value="Cytochrome P450"/>
    <property type="match status" value="1"/>
</dbReference>
<keyword evidence="2" id="KW-0503">Monooxygenase</keyword>
<reference evidence="3 4" key="1">
    <citation type="submission" date="2020-03" db="EMBL/GenBank/DDBJ databases">
        <title>Leucobacter sp. nov., isolated from beetles.</title>
        <authorList>
            <person name="Hyun D.-W."/>
            <person name="Bae J.-W."/>
        </authorList>
    </citation>
    <scope>NUCLEOTIDE SEQUENCE [LARGE SCALE GENOMIC DNA]</scope>
    <source>
        <strain evidence="3 4">HDW9C</strain>
    </source>
</reference>
<dbReference type="KEGG" id="lvi:G7068_00635"/>
<dbReference type="Pfam" id="PF00067">
    <property type="entry name" value="p450"/>
    <property type="match status" value="1"/>
</dbReference>
<evidence type="ECO:0000313" key="4">
    <source>
        <dbReference type="Proteomes" id="UP000502677"/>
    </source>
</evidence>
<dbReference type="PRINTS" id="PR00359">
    <property type="entry name" value="BP450"/>
</dbReference>
<keyword evidence="2" id="KW-0479">Metal-binding</keyword>
<dbReference type="RefSeq" id="WP_166287444.1">
    <property type="nucleotide sequence ID" value="NZ_CP049863.1"/>
</dbReference>
<dbReference type="GO" id="GO:0020037">
    <property type="term" value="F:heme binding"/>
    <property type="evidence" value="ECO:0007669"/>
    <property type="project" value="InterPro"/>
</dbReference>
<comment type="similarity">
    <text evidence="1 2">Belongs to the cytochrome P450 family.</text>
</comment>
<dbReference type="InterPro" id="IPR036396">
    <property type="entry name" value="Cyt_P450_sf"/>
</dbReference>
<organism evidence="3 4">
    <name type="scientific">Leucobacter viscericola</name>
    <dbReference type="NCBI Taxonomy" id="2714935"/>
    <lineage>
        <taxon>Bacteria</taxon>
        <taxon>Bacillati</taxon>
        <taxon>Actinomycetota</taxon>
        <taxon>Actinomycetes</taxon>
        <taxon>Micrococcales</taxon>
        <taxon>Microbacteriaceae</taxon>
        <taxon>Leucobacter</taxon>
    </lineage>
</organism>
<evidence type="ECO:0000313" key="3">
    <source>
        <dbReference type="EMBL" id="QIK61884.1"/>
    </source>
</evidence>
<keyword evidence="2" id="KW-0408">Iron</keyword>
<proteinExistence type="inferred from homology"/>
<accession>A0A6G7XBA8</accession>
<keyword evidence="2" id="KW-0560">Oxidoreductase</keyword>
<dbReference type="CDD" id="cd00302">
    <property type="entry name" value="cytochrome_P450"/>
    <property type="match status" value="1"/>
</dbReference>